<feature type="compositionally biased region" description="Basic and acidic residues" evidence="1">
    <location>
        <begin position="334"/>
        <end position="343"/>
    </location>
</feature>
<reference evidence="3 4" key="1">
    <citation type="journal article" date="2016" name="Mol. Biol. Evol.">
        <title>Comparative Genomics of Early-Diverging Mushroom-Forming Fungi Provides Insights into the Origins of Lignocellulose Decay Capabilities.</title>
        <authorList>
            <person name="Nagy L.G."/>
            <person name="Riley R."/>
            <person name="Tritt A."/>
            <person name="Adam C."/>
            <person name="Daum C."/>
            <person name="Floudas D."/>
            <person name="Sun H."/>
            <person name="Yadav J.S."/>
            <person name="Pangilinan J."/>
            <person name="Larsson K.H."/>
            <person name="Matsuura K."/>
            <person name="Barry K."/>
            <person name="Labutti K."/>
            <person name="Kuo R."/>
            <person name="Ohm R.A."/>
            <person name="Bhattacharya S.S."/>
            <person name="Shirouzu T."/>
            <person name="Yoshinaga Y."/>
            <person name="Martin F.M."/>
            <person name="Grigoriev I.V."/>
            <person name="Hibbett D.S."/>
        </authorList>
    </citation>
    <scope>NUCLEOTIDE SEQUENCE [LARGE SCALE GENOMIC DNA]</scope>
    <source>
        <strain evidence="3 4">HHB10207 ss-3</strain>
    </source>
</reference>
<organism evidence="3 4">
    <name type="scientific">Sistotremastrum suecicum HHB10207 ss-3</name>
    <dbReference type="NCBI Taxonomy" id="1314776"/>
    <lineage>
        <taxon>Eukaryota</taxon>
        <taxon>Fungi</taxon>
        <taxon>Dikarya</taxon>
        <taxon>Basidiomycota</taxon>
        <taxon>Agaricomycotina</taxon>
        <taxon>Agaricomycetes</taxon>
        <taxon>Sistotremastrales</taxon>
        <taxon>Sistotremastraceae</taxon>
        <taxon>Sistotremastrum</taxon>
    </lineage>
</organism>
<proteinExistence type="predicted"/>
<dbReference type="InterPro" id="IPR050235">
    <property type="entry name" value="CK1_Ser-Thr_kinase"/>
</dbReference>
<gene>
    <name evidence="3" type="ORF">SISSUDRAFT_59889</name>
</gene>
<dbReference type="PROSITE" id="PS50011">
    <property type="entry name" value="PROTEIN_KINASE_DOM"/>
    <property type="match status" value="1"/>
</dbReference>
<feature type="region of interest" description="Disordered" evidence="1">
    <location>
        <begin position="314"/>
        <end position="343"/>
    </location>
</feature>
<dbReference type="Gene3D" id="1.10.510.10">
    <property type="entry name" value="Transferase(Phosphotransferase) domain 1"/>
    <property type="match status" value="1"/>
</dbReference>
<dbReference type="GO" id="GO:0004672">
    <property type="term" value="F:protein kinase activity"/>
    <property type="evidence" value="ECO:0007669"/>
    <property type="project" value="InterPro"/>
</dbReference>
<accession>A0A166BLF1</accession>
<dbReference type="STRING" id="1314776.A0A166BLF1"/>
<dbReference type="OrthoDB" id="5979581at2759"/>
<evidence type="ECO:0000313" key="3">
    <source>
        <dbReference type="EMBL" id="KZT36517.1"/>
    </source>
</evidence>
<dbReference type="PANTHER" id="PTHR11909">
    <property type="entry name" value="CASEIN KINASE-RELATED"/>
    <property type="match status" value="1"/>
</dbReference>
<dbReference type="Proteomes" id="UP000076798">
    <property type="component" value="Unassembled WGS sequence"/>
</dbReference>
<dbReference type="SUPFAM" id="SSF56112">
    <property type="entry name" value="Protein kinase-like (PK-like)"/>
    <property type="match status" value="1"/>
</dbReference>
<dbReference type="InterPro" id="IPR011009">
    <property type="entry name" value="Kinase-like_dom_sf"/>
</dbReference>
<sequence>MRSFCSLSENAHPFDHDGGHNFIRNSHQMLRECALPMPALWQIIRYLSPSVILYRDRKHFCSPRHPCCLARPAIRSFIQLRLVCHAFNSMCRIVFPQYTIEETWWPKMWNPSDRHWLESVVMAKHFQGRYRHCSVLAGYCGYSEGCSVAYDTGTPFGCDKAKMPIVVIKVLEDEEAYTSECDSYMAIRRVIRADLSSGFPEMLDCGDFAFIERVDSQYPRTHVVHYLVLQYLGPTLHDILMDSAYTRFTSRMTMAVAIQLLRRHQAIHSVNLIHNGAKPANFCLPPFPRDSSGHNSSDPIFMIDFGFSSLYTPPPEGAEKEKDRSTANGNFRSLRSEDAFRMI</sequence>
<keyword evidence="4" id="KW-1185">Reference proteome</keyword>
<protein>
    <recommendedName>
        <fullName evidence="2">Protein kinase domain-containing protein</fullName>
    </recommendedName>
</protein>
<dbReference type="InterPro" id="IPR000719">
    <property type="entry name" value="Prot_kinase_dom"/>
</dbReference>
<evidence type="ECO:0000313" key="4">
    <source>
        <dbReference type="Proteomes" id="UP000076798"/>
    </source>
</evidence>
<dbReference type="GO" id="GO:0005524">
    <property type="term" value="F:ATP binding"/>
    <property type="evidence" value="ECO:0007669"/>
    <property type="project" value="InterPro"/>
</dbReference>
<name>A0A166BLF1_9AGAM</name>
<dbReference type="AlphaFoldDB" id="A0A166BLF1"/>
<evidence type="ECO:0000259" key="2">
    <source>
        <dbReference type="PROSITE" id="PS50011"/>
    </source>
</evidence>
<feature type="domain" description="Protein kinase" evidence="2">
    <location>
        <begin position="121"/>
        <end position="343"/>
    </location>
</feature>
<dbReference type="EMBL" id="KV428105">
    <property type="protein sequence ID" value="KZT36517.1"/>
    <property type="molecule type" value="Genomic_DNA"/>
</dbReference>
<evidence type="ECO:0000256" key="1">
    <source>
        <dbReference type="SAM" id="MobiDB-lite"/>
    </source>
</evidence>